<dbReference type="Pfam" id="PF13279">
    <property type="entry name" value="4HBT_2"/>
    <property type="match status" value="1"/>
</dbReference>
<protein>
    <submittedName>
        <fullName evidence="3">Acyl-CoA thioester hydrolase</fullName>
        <ecNumber evidence="3">3.1.2.-</ecNumber>
    </submittedName>
</protein>
<dbReference type="CDD" id="cd00586">
    <property type="entry name" value="4HBT"/>
    <property type="match status" value="1"/>
</dbReference>
<comment type="similarity">
    <text evidence="1">Belongs to the 4-hydroxybenzoyl-CoA thioesterase family.</text>
</comment>
<dbReference type="EC" id="3.1.2.-" evidence="3"/>
<organism evidence="3 4">
    <name type="scientific">Sphingomonas leidyi</name>
    <dbReference type="NCBI Taxonomy" id="68569"/>
    <lineage>
        <taxon>Bacteria</taxon>
        <taxon>Pseudomonadati</taxon>
        <taxon>Pseudomonadota</taxon>
        <taxon>Alphaproteobacteria</taxon>
        <taxon>Sphingomonadales</taxon>
        <taxon>Sphingomonadaceae</taxon>
        <taxon>Sphingomonas</taxon>
    </lineage>
</organism>
<evidence type="ECO:0000313" key="3">
    <source>
        <dbReference type="EMBL" id="NIJ66134.1"/>
    </source>
</evidence>
<dbReference type="Gene3D" id="3.10.129.10">
    <property type="entry name" value="Hotdog Thioesterase"/>
    <property type="match status" value="1"/>
</dbReference>
<dbReference type="PANTHER" id="PTHR31793:SF27">
    <property type="entry name" value="NOVEL THIOESTERASE SUPERFAMILY DOMAIN AND SAPOSIN A-TYPE DOMAIN CONTAINING PROTEIN (0610012H03RIK)"/>
    <property type="match status" value="1"/>
</dbReference>
<keyword evidence="4" id="KW-1185">Reference proteome</keyword>
<proteinExistence type="inferred from homology"/>
<evidence type="ECO:0000256" key="1">
    <source>
        <dbReference type="ARBA" id="ARBA00005953"/>
    </source>
</evidence>
<comment type="caution">
    <text evidence="3">The sequence shown here is derived from an EMBL/GenBank/DDBJ whole genome shotgun (WGS) entry which is preliminary data.</text>
</comment>
<dbReference type="GO" id="GO:0047617">
    <property type="term" value="F:fatty acyl-CoA hydrolase activity"/>
    <property type="evidence" value="ECO:0007669"/>
    <property type="project" value="TreeGrafter"/>
</dbReference>
<sequence length="139" mass="15993">MRPGFQFSTRFRVRYSEIDGQKIVFNSRYLEYADVTLGEFWRWADLGDIGPDWLDAEFNVVRAAIDYKKPFVFDDMVEGFARVERVGTSSMTMRIELCHADTGELHTEVEMVSVHVDLATRKSKPIPENVRVRLEGLGG</sequence>
<name>A0A7X5ZWU1_9SPHN</name>
<dbReference type="PANTHER" id="PTHR31793">
    <property type="entry name" value="4-HYDROXYBENZOYL-COA THIOESTERASE FAMILY MEMBER"/>
    <property type="match status" value="1"/>
</dbReference>
<dbReference type="InterPro" id="IPR050563">
    <property type="entry name" value="4-hydroxybenzoyl-CoA_TE"/>
</dbReference>
<dbReference type="RefSeq" id="WP_167300414.1">
    <property type="nucleotide sequence ID" value="NZ_CP170557.1"/>
</dbReference>
<dbReference type="AlphaFoldDB" id="A0A7X5ZWU1"/>
<evidence type="ECO:0000313" key="4">
    <source>
        <dbReference type="Proteomes" id="UP000564677"/>
    </source>
</evidence>
<dbReference type="EMBL" id="JAASQV010000002">
    <property type="protein sequence ID" value="NIJ66134.1"/>
    <property type="molecule type" value="Genomic_DNA"/>
</dbReference>
<keyword evidence="2 3" id="KW-0378">Hydrolase</keyword>
<dbReference type="Proteomes" id="UP000564677">
    <property type="component" value="Unassembled WGS sequence"/>
</dbReference>
<gene>
    <name evidence="3" type="ORF">FHR20_003096</name>
</gene>
<dbReference type="SUPFAM" id="SSF54637">
    <property type="entry name" value="Thioesterase/thiol ester dehydrase-isomerase"/>
    <property type="match status" value="1"/>
</dbReference>
<reference evidence="3 4" key="1">
    <citation type="submission" date="2020-03" db="EMBL/GenBank/DDBJ databases">
        <title>Genomic Encyclopedia of Type Strains, Phase IV (KMG-IV): sequencing the most valuable type-strain genomes for metagenomic binning, comparative biology and taxonomic classification.</title>
        <authorList>
            <person name="Goeker M."/>
        </authorList>
    </citation>
    <scope>NUCLEOTIDE SEQUENCE [LARGE SCALE GENOMIC DNA]</scope>
    <source>
        <strain evidence="3 4">DSM 4733</strain>
    </source>
</reference>
<accession>A0A7X5ZWU1</accession>
<dbReference type="InterPro" id="IPR029069">
    <property type="entry name" value="HotDog_dom_sf"/>
</dbReference>
<evidence type="ECO:0000256" key="2">
    <source>
        <dbReference type="ARBA" id="ARBA00022801"/>
    </source>
</evidence>